<dbReference type="InterPro" id="IPR008928">
    <property type="entry name" value="6-hairpin_glycosidase_sf"/>
</dbReference>
<dbReference type="InterPro" id="IPR046544">
    <property type="entry name" value="GH146_SB_dom"/>
</dbReference>
<reference evidence="5 6" key="1">
    <citation type="submission" date="2015-09" db="EMBL/GenBank/DDBJ databases">
        <authorList>
            <consortium name="Pathogen Informatics"/>
        </authorList>
    </citation>
    <scope>NUCLEOTIDE SEQUENCE [LARGE SCALE GENOMIC DNA]</scope>
    <source>
        <strain evidence="5 6">2789STDY5834855</strain>
    </source>
</reference>
<protein>
    <submittedName>
        <fullName evidence="5">Acetyl-CoA carboxylase, biotin carboxylase</fullName>
    </submittedName>
</protein>
<sequence length="758" mass="87989">MENVILLGGIFKESQEIGKKYLLHLDVDRLLAPCYEAINQIPKKPRYGGWEEKEISGHSLGHFLSALCAMYIADNDIRLKEKADYIVSELAYLQDLDEEGYVSGFPRKCFDKVFSGNFNVTRFELGDSWVPWYSIHKIYAGLIDAYELIGNEQALKVVTKLADWAKKGTDNLNEDQFEKMLYCEHGGMCEAMANLYKITKNQDYLNLSIRFIHKETINPLIDLKDELEGKHANTQIPKVIGVATLYEITGKEEYKRACEFFWNIVTKGRSYAIGGNSRDEHFGKCGTEKLDVTTAETCNTYNMLKLTEHLYEWHHKAEYMDYYEKSLYNHILASQDPDSGMKTYFVSTKPGHFKVYCTPDNSFWCCTGTGMENPARYIRNIYFKDNDSLFVNLFISSKINIEDKKIKISQITNFPEEENIKLVIEEADNEFMSIRIRIPYWVSENVQVTINNETVYIKNEDSYITISRTWNKGDIVNINLPMNIHLYNSKENKNEIVFMYGPLVLAGALGKENFPETDILEDHLKLNHHPGINVPKLVGDIDEISSCITKINEKELIFESKAIGQPENVKVKLIPFYKVTHERYTIYWSVMSEKEYKNIENNTNNYQDKIEKITIDQVNPNNQQSEIEHKIKALNSKSDYSKECGQGWRECRDNGYFSYEVQLKNNKKVYLLLTYWGSDREIFEDGKMYSRKFKIYAEDLMIAQEKLDENKPFVLFNKIYGIPEEVTNGKSYIRIKFESEEGSIAGRVFGLKIISEEI</sequence>
<evidence type="ECO:0000313" key="5">
    <source>
        <dbReference type="EMBL" id="CUN60255.1"/>
    </source>
</evidence>
<dbReference type="GO" id="GO:0005975">
    <property type="term" value="P:carbohydrate metabolic process"/>
    <property type="evidence" value="ECO:0007669"/>
    <property type="project" value="InterPro"/>
</dbReference>
<evidence type="ECO:0000259" key="3">
    <source>
        <dbReference type="Pfam" id="PF20620"/>
    </source>
</evidence>
<evidence type="ECO:0000313" key="6">
    <source>
        <dbReference type="Proteomes" id="UP000095558"/>
    </source>
</evidence>
<dbReference type="Pfam" id="PF07944">
    <property type="entry name" value="Beta-AFase-like_GH127_cat"/>
    <property type="match status" value="1"/>
</dbReference>
<evidence type="ECO:0000259" key="4">
    <source>
        <dbReference type="Pfam" id="PF20736"/>
    </source>
</evidence>
<dbReference type="EMBL" id="CYZV01000002">
    <property type="protein sequence ID" value="CUN60255.1"/>
    <property type="molecule type" value="Genomic_DNA"/>
</dbReference>
<feature type="domain" description="DUF4986" evidence="2">
    <location>
        <begin position="533"/>
        <end position="588"/>
    </location>
</feature>
<dbReference type="Pfam" id="PF20620">
    <property type="entry name" value="DUF6805"/>
    <property type="match status" value="1"/>
</dbReference>
<feature type="domain" description="Non-reducing end beta-L-arabinofuranosidase-like GH127 middle" evidence="4">
    <location>
        <begin position="389"/>
        <end position="482"/>
    </location>
</feature>
<gene>
    <name evidence="5" type="ORF">ERS852470_00302</name>
</gene>
<dbReference type="InterPro" id="IPR049046">
    <property type="entry name" value="Beta-AFase-like_GH127_middle"/>
</dbReference>
<dbReference type="PANTHER" id="PTHR31151:SF0">
    <property type="entry name" value="PROLINE-TRNA LIGASE (DUF1680)"/>
    <property type="match status" value="1"/>
</dbReference>
<proteinExistence type="predicted"/>
<feature type="domain" description="Non-reducing end beta-L-arabinofuranosidase-like GH127 catalytic" evidence="1">
    <location>
        <begin position="3"/>
        <end position="377"/>
    </location>
</feature>
<dbReference type="RefSeq" id="WP_042399345.1">
    <property type="nucleotide sequence ID" value="NZ_CYZV01000002.1"/>
</dbReference>
<dbReference type="Proteomes" id="UP000095558">
    <property type="component" value="Unassembled WGS sequence"/>
</dbReference>
<evidence type="ECO:0000259" key="1">
    <source>
        <dbReference type="Pfam" id="PF07944"/>
    </source>
</evidence>
<name>A0A173YB78_9CLOT</name>
<dbReference type="InterPro" id="IPR032275">
    <property type="entry name" value="DUF4986"/>
</dbReference>
<dbReference type="PANTHER" id="PTHR31151">
    <property type="entry name" value="PROLINE-TRNA LIGASE (DUF1680)"/>
    <property type="match status" value="1"/>
</dbReference>
<dbReference type="Pfam" id="PF16375">
    <property type="entry name" value="DUF4986"/>
    <property type="match status" value="1"/>
</dbReference>
<evidence type="ECO:0000259" key="2">
    <source>
        <dbReference type="Pfam" id="PF16375"/>
    </source>
</evidence>
<dbReference type="Pfam" id="PF20736">
    <property type="entry name" value="Glyco_hydro127M"/>
    <property type="match status" value="1"/>
</dbReference>
<dbReference type="AlphaFoldDB" id="A0A173YB78"/>
<dbReference type="InterPro" id="IPR012878">
    <property type="entry name" value="Beta-AFase-like_GH127_cat"/>
</dbReference>
<accession>A0A173YB78</accession>
<feature type="domain" description="Glycoside hydrolase GH146 substrate-binding" evidence="3">
    <location>
        <begin position="609"/>
        <end position="753"/>
    </location>
</feature>
<organism evidence="5 6">
    <name type="scientific">Clostridium disporicum</name>
    <dbReference type="NCBI Taxonomy" id="84024"/>
    <lineage>
        <taxon>Bacteria</taxon>
        <taxon>Bacillati</taxon>
        <taxon>Bacillota</taxon>
        <taxon>Clostridia</taxon>
        <taxon>Eubacteriales</taxon>
        <taxon>Clostridiaceae</taxon>
        <taxon>Clostridium</taxon>
    </lineage>
</organism>
<dbReference type="GeneID" id="83012293"/>
<dbReference type="SUPFAM" id="SSF48208">
    <property type="entry name" value="Six-hairpin glycosidases"/>
    <property type="match status" value="1"/>
</dbReference>
<dbReference type="OrthoDB" id="9757939at2"/>